<evidence type="ECO:0000313" key="2">
    <source>
        <dbReference type="EMBL" id="CAH3177704.1"/>
    </source>
</evidence>
<proteinExistence type="predicted"/>
<evidence type="ECO:0000259" key="1">
    <source>
        <dbReference type="Pfam" id="PF14291"/>
    </source>
</evidence>
<dbReference type="PANTHER" id="PTHR45749">
    <property type="match status" value="1"/>
</dbReference>
<accession>A0ABN8RGJ4</accession>
<keyword evidence="3" id="KW-1185">Reference proteome</keyword>
<dbReference type="EMBL" id="CALNXI010001820">
    <property type="protein sequence ID" value="CAH3177704.1"/>
    <property type="molecule type" value="Genomic_DNA"/>
</dbReference>
<sequence>MEKESGDKYTSRDIQNEIIKIMAHQQQRDLVNDIGSNFFSIIADEYTVISNKEQLSICLRWVDENRDAHEDFFGFYNVPNIESDTIFLTIKDALIRLQLSLSQCRGQYYDGASNMLGK</sequence>
<dbReference type="Pfam" id="PF14291">
    <property type="entry name" value="DUF4371"/>
    <property type="match status" value="1"/>
</dbReference>
<dbReference type="Proteomes" id="UP001159427">
    <property type="component" value="Unassembled WGS sequence"/>
</dbReference>
<evidence type="ECO:0000313" key="3">
    <source>
        <dbReference type="Proteomes" id="UP001159427"/>
    </source>
</evidence>
<feature type="domain" description="DUF4371" evidence="1">
    <location>
        <begin position="7"/>
        <end position="117"/>
    </location>
</feature>
<feature type="non-terminal residue" evidence="2">
    <location>
        <position position="118"/>
    </location>
</feature>
<name>A0ABN8RGJ4_9CNID</name>
<gene>
    <name evidence="2" type="ORF">PEVE_00011404</name>
</gene>
<comment type="caution">
    <text evidence="2">The sequence shown here is derived from an EMBL/GenBank/DDBJ whole genome shotgun (WGS) entry which is preliminary data.</text>
</comment>
<dbReference type="InterPro" id="IPR025398">
    <property type="entry name" value="DUF4371"/>
</dbReference>
<protein>
    <recommendedName>
        <fullName evidence="1">DUF4371 domain-containing protein</fullName>
    </recommendedName>
</protein>
<reference evidence="2 3" key="1">
    <citation type="submission" date="2022-05" db="EMBL/GenBank/DDBJ databases">
        <authorList>
            <consortium name="Genoscope - CEA"/>
            <person name="William W."/>
        </authorList>
    </citation>
    <scope>NUCLEOTIDE SEQUENCE [LARGE SCALE GENOMIC DNA]</scope>
</reference>
<dbReference type="PANTHER" id="PTHR45749:SF21">
    <property type="entry name" value="DUF4371 DOMAIN-CONTAINING PROTEIN"/>
    <property type="match status" value="1"/>
</dbReference>
<organism evidence="2 3">
    <name type="scientific">Porites evermanni</name>
    <dbReference type="NCBI Taxonomy" id="104178"/>
    <lineage>
        <taxon>Eukaryota</taxon>
        <taxon>Metazoa</taxon>
        <taxon>Cnidaria</taxon>
        <taxon>Anthozoa</taxon>
        <taxon>Hexacorallia</taxon>
        <taxon>Scleractinia</taxon>
        <taxon>Fungiina</taxon>
        <taxon>Poritidae</taxon>
        <taxon>Porites</taxon>
    </lineage>
</organism>